<organism evidence="3 4">
    <name type="scientific">Stenotrophomonas maltophilia</name>
    <name type="common">Pseudomonas maltophilia</name>
    <name type="synonym">Xanthomonas maltophilia</name>
    <dbReference type="NCBI Taxonomy" id="40324"/>
    <lineage>
        <taxon>Bacteria</taxon>
        <taxon>Pseudomonadati</taxon>
        <taxon>Pseudomonadota</taxon>
        <taxon>Gammaproteobacteria</taxon>
        <taxon>Lysobacterales</taxon>
        <taxon>Lysobacteraceae</taxon>
        <taxon>Stenotrophomonas</taxon>
        <taxon>Stenotrophomonas maltophilia group</taxon>
    </lineage>
</organism>
<keyword evidence="1" id="KW-1133">Transmembrane helix</keyword>
<protein>
    <recommendedName>
        <fullName evidence="2">FHA domain-containing protein</fullName>
    </recommendedName>
</protein>
<dbReference type="PROSITE" id="PS50006">
    <property type="entry name" value="FHA_DOMAIN"/>
    <property type="match status" value="1"/>
</dbReference>
<comment type="caution">
    <text evidence="3">The sequence shown here is derived from an EMBL/GenBank/DDBJ whole genome shotgun (WGS) entry which is preliminary data.</text>
</comment>
<dbReference type="CDD" id="cd00060">
    <property type="entry name" value="FHA"/>
    <property type="match status" value="1"/>
</dbReference>
<dbReference type="EMBL" id="NIVS01000029">
    <property type="protein sequence ID" value="OWQ52535.1"/>
    <property type="molecule type" value="Genomic_DNA"/>
</dbReference>
<dbReference type="Gene3D" id="2.60.200.20">
    <property type="match status" value="1"/>
</dbReference>
<reference evidence="3 4" key="1">
    <citation type="submission" date="2017-06" db="EMBL/GenBank/DDBJ databases">
        <authorList>
            <person name="Kim H.J."/>
            <person name="Triplett B.A."/>
        </authorList>
    </citation>
    <scope>NUCLEOTIDE SEQUENCE [LARGE SCALE GENOMIC DNA]</scope>
    <source>
        <strain evidence="3 4">13146</strain>
    </source>
</reference>
<evidence type="ECO:0000313" key="3">
    <source>
        <dbReference type="EMBL" id="OWQ52535.1"/>
    </source>
</evidence>
<sequence length="266" mass="29478">MQNLLVHFTQRQHPDQPLRPGVQRIVRHASGTVRLGDDTPGTLLLAQFCLDDRGLWLQVASGIRGIHVNGRPVRRMALLRAGDAVYADGVEMVVQGECEAVAHAPPRSDDGGDDQRLLRGVGGQHHGRSFTLDRPRVIGRGPEADIVIDDPAFAEQHARLEQHGERLLLRDLGAGESTRVNGVTVRHCWLQPGDQLVFDAQHRFVLEVPHDGRKRVVVEEEDDGFEARQRPEPVAAPKRVSRWPWLLVSALLLAAAISGLLWFGAR</sequence>
<keyword evidence="1" id="KW-0812">Transmembrane</keyword>
<evidence type="ECO:0000256" key="1">
    <source>
        <dbReference type="SAM" id="Phobius"/>
    </source>
</evidence>
<dbReference type="InterPro" id="IPR000253">
    <property type="entry name" value="FHA_dom"/>
</dbReference>
<dbReference type="OrthoDB" id="5801518at2"/>
<evidence type="ECO:0000259" key="2">
    <source>
        <dbReference type="PROSITE" id="PS50006"/>
    </source>
</evidence>
<dbReference type="InterPro" id="IPR032030">
    <property type="entry name" value="YscD_cytoplasmic_dom"/>
</dbReference>
<accession>A0A246HL45</accession>
<dbReference type="InterPro" id="IPR008984">
    <property type="entry name" value="SMAD_FHA_dom_sf"/>
</dbReference>
<feature type="domain" description="FHA" evidence="2">
    <location>
        <begin position="136"/>
        <end position="185"/>
    </location>
</feature>
<dbReference type="Proteomes" id="UP000198157">
    <property type="component" value="Unassembled WGS sequence"/>
</dbReference>
<name>A0A246HL45_STEMA</name>
<dbReference type="Pfam" id="PF16697">
    <property type="entry name" value="Yop-YscD_cpl"/>
    <property type="match status" value="1"/>
</dbReference>
<evidence type="ECO:0000313" key="4">
    <source>
        <dbReference type="Proteomes" id="UP000198157"/>
    </source>
</evidence>
<gene>
    <name evidence="3" type="ORF">CEE60_12395</name>
</gene>
<feature type="transmembrane region" description="Helical" evidence="1">
    <location>
        <begin position="243"/>
        <end position="263"/>
    </location>
</feature>
<proteinExistence type="predicted"/>
<dbReference type="AlphaFoldDB" id="A0A246HL45"/>
<dbReference type="SMART" id="SM00240">
    <property type="entry name" value="FHA"/>
    <property type="match status" value="1"/>
</dbReference>
<dbReference type="SUPFAM" id="SSF49879">
    <property type="entry name" value="SMAD/FHA domain"/>
    <property type="match status" value="1"/>
</dbReference>
<keyword evidence="1" id="KW-0472">Membrane</keyword>